<evidence type="ECO:0000256" key="1">
    <source>
        <dbReference type="ARBA" id="ARBA00004496"/>
    </source>
</evidence>
<keyword evidence="4 13" id="KW-0963">Cytoplasm</keyword>
<dbReference type="STRING" id="59925.EU91_1329"/>
<dbReference type="OrthoDB" id="9815130at2"/>
<keyword evidence="9 13" id="KW-0067">ATP-binding</keyword>
<evidence type="ECO:0000256" key="7">
    <source>
        <dbReference type="ARBA" id="ARBA00022741"/>
    </source>
</evidence>
<feature type="short sequence motif" description="'HIGH' region" evidence="13">
    <location>
        <begin position="29"/>
        <end position="39"/>
    </location>
</feature>
<evidence type="ECO:0000313" key="15">
    <source>
        <dbReference type="EMBL" id="KGF86567.1"/>
    </source>
</evidence>
<dbReference type="PRINTS" id="PR00983">
    <property type="entry name" value="TRNASYNTHCYS"/>
</dbReference>
<dbReference type="SUPFAM" id="SSF47323">
    <property type="entry name" value="Anticodon-binding domain of a subclass of class I aminoacyl-tRNA synthetases"/>
    <property type="match status" value="1"/>
</dbReference>
<dbReference type="InterPro" id="IPR032678">
    <property type="entry name" value="tRNA-synt_1_cat_dom"/>
</dbReference>
<dbReference type="InterPro" id="IPR015803">
    <property type="entry name" value="Cys-tRNA-ligase"/>
</dbReference>
<feature type="binding site" evidence="13">
    <location>
        <position position="236"/>
    </location>
    <ligand>
        <name>Zn(2+)</name>
        <dbReference type="ChEBI" id="CHEBI:29105"/>
    </ligand>
</feature>
<dbReference type="GO" id="GO:0008270">
    <property type="term" value="F:zinc ion binding"/>
    <property type="evidence" value="ECO:0007669"/>
    <property type="project" value="UniProtKB-UniRule"/>
</dbReference>
<dbReference type="AlphaFoldDB" id="A0A0A1ZAH6"/>
<dbReference type="GO" id="GO:0005524">
    <property type="term" value="F:ATP binding"/>
    <property type="evidence" value="ECO:0007669"/>
    <property type="project" value="UniProtKB-UniRule"/>
</dbReference>
<keyword evidence="6 13" id="KW-0479">Metal-binding</keyword>
<evidence type="ECO:0000256" key="9">
    <source>
        <dbReference type="ARBA" id="ARBA00022840"/>
    </source>
</evidence>
<dbReference type="InterPro" id="IPR015273">
    <property type="entry name" value="Cys-tRNA-synt_Ia_DALR"/>
</dbReference>
<comment type="subcellular location">
    <subcellularLocation>
        <location evidence="1 13">Cytoplasm</location>
    </subcellularLocation>
</comment>
<keyword evidence="10 13" id="KW-0648">Protein biosynthesis</keyword>
<feature type="binding site" evidence="13">
    <location>
        <position position="211"/>
    </location>
    <ligand>
        <name>Zn(2+)</name>
        <dbReference type="ChEBI" id="CHEBI:29105"/>
    </ligand>
</feature>
<dbReference type="GO" id="GO:0004817">
    <property type="term" value="F:cysteine-tRNA ligase activity"/>
    <property type="evidence" value="ECO:0007669"/>
    <property type="project" value="UniProtKB-UniRule"/>
</dbReference>
<dbReference type="NCBIfam" id="TIGR00435">
    <property type="entry name" value="cysS"/>
    <property type="match status" value="1"/>
</dbReference>
<dbReference type="Gene3D" id="1.20.120.1910">
    <property type="entry name" value="Cysteine-tRNA ligase, C-terminal anti-codon recognition domain"/>
    <property type="match status" value="1"/>
</dbReference>
<proteinExistence type="inferred from homology"/>
<organism evidence="15 16">
    <name type="scientific">Prochlorococcus marinus str. GP2</name>
    <dbReference type="NCBI Taxonomy" id="59925"/>
    <lineage>
        <taxon>Bacteria</taxon>
        <taxon>Bacillati</taxon>
        <taxon>Cyanobacteriota</taxon>
        <taxon>Cyanophyceae</taxon>
        <taxon>Synechococcales</taxon>
        <taxon>Prochlorococcaceae</taxon>
        <taxon>Prochlorococcus</taxon>
    </lineage>
</organism>
<protein>
    <recommendedName>
        <fullName evidence="13">Cysteine--tRNA ligase</fullName>
        <ecNumber evidence="13">6.1.1.16</ecNumber>
    </recommendedName>
    <alternativeName>
        <fullName evidence="13">Cysteinyl-tRNA synthetase</fullName>
        <shortName evidence="13">CysRS</shortName>
    </alternativeName>
</protein>
<feature type="binding site" evidence="13">
    <location>
        <position position="271"/>
    </location>
    <ligand>
        <name>ATP</name>
        <dbReference type="ChEBI" id="CHEBI:30616"/>
    </ligand>
</feature>
<evidence type="ECO:0000256" key="10">
    <source>
        <dbReference type="ARBA" id="ARBA00022917"/>
    </source>
</evidence>
<evidence type="ECO:0000313" key="16">
    <source>
        <dbReference type="Proteomes" id="UP000030598"/>
    </source>
</evidence>
<dbReference type="Pfam" id="PF01406">
    <property type="entry name" value="tRNA-synt_1e"/>
    <property type="match status" value="1"/>
</dbReference>
<feature type="binding site" evidence="13">
    <location>
        <position position="240"/>
    </location>
    <ligand>
        <name>Zn(2+)</name>
        <dbReference type="ChEBI" id="CHEBI:29105"/>
    </ligand>
</feature>
<dbReference type="PANTHER" id="PTHR10890">
    <property type="entry name" value="CYSTEINYL-TRNA SYNTHETASE"/>
    <property type="match status" value="1"/>
</dbReference>
<dbReference type="CDD" id="cd00672">
    <property type="entry name" value="CysRS_core"/>
    <property type="match status" value="1"/>
</dbReference>
<comment type="subunit">
    <text evidence="3 13">Monomer.</text>
</comment>
<dbReference type="EMBL" id="JNAH01000007">
    <property type="protein sequence ID" value="KGF86567.1"/>
    <property type="molecule type" value="Genomic_DNA"/>
</dbReference>
<reference evidence="16" key="1">
    <citation type="journal article" date="2014" name="Sci. Data">
        <title>Genomes of diverse isolates of the marine cyanobacterium Prochlorococcus.</title>
        <authorList>
            <person name="Biller S."/>
            <person name="Berube P."/>
            <person name="Thompson J."/>
            <person name="Kelly L."/>
            <person name="Roggensack S."/>
            <person name="Awad L."/>
            <person name="Roache-Johnson K."/>
            <person name="Ding H."/>
            <person name="Giovannoni S.J."/>
            <person name="Moore L.R."/>
            <person name="Chisholm S.W."/>
        </authorList>
    </citation>
    <scope>NUCLEOTIDE SEQUENCE [LARGE SCALE GENOMIC DNA]</scope>
    <source>
        <strain evidence="16">GP2</strain>
    </source>
</reference>
<dbReference type="PANTHER" id="PTHR10890:SF3">
    <property type="entry name" value="CYSTEINE--TRNA LIGASE, CYTOPLASMIC"/>
    <property type="match status" value="1"/>
</dbReference>
<keyword evidence="11 13" id="KW-0030">Aminoacyl-tRNA synthetase</keyword>
<dbReference type="InterPro" id="IPR009080">
    <property type="entry name" value="tRNAsynth_Ia_anticodon-bd"/>
</dbReference>
<dbReference type="Pfam" id="PF09190">
    <property type="entry name" value="DALR_2"/>
    <property type="match status" value="1"/>
</dbReference>
<evidence type="ECO:0000256" key="6">
    <source>
        <dbReference type="ARBA" id="ARBA00022723"/>
    </source>
</evidence>
<dbReference type="InterPro" id="IPR024909">
    <property type="entry name" value="Cys-tRNA/MSH_ligase"/>
</dbReference>
<feature type="domain" description="Cysteinyl-tRNA synthetase class Ia DALR" evidence="14">
    <location>
        <begin position="363"/>
        <end position="433"/>
    </location>
</feature>
<keyword evidence="7 13" id="KW-0547">Nucleotide-binding</keyword>
<dbReference type="EC" id="6.1.1.16" evidence="13"/>
<dbReference type="GO" id="GO:0006423">
    <property type="term" value="P:cysteinyl-tRNA aminoacylation"/>
    <property type="evidence" value="ECO:0007669"/>
    <property type="project" value="UniProtKB-UniRule"/>
</dbReference>
<comment type="catalytic activity">
    <reaction evidence="12 13">
        <text>tRNA(Cys) + L-cysteine + ATP = L-cysteinyl-tRNA(Cys) + AMP + diphosphate</text>
        <dbReference type="Rhea" id="RHEA:17773"/>
        <dbReference type="Rhea" id="RHEA-COMP:9661"/>
        <dbReference type="Rhea" id="RHEA-COMP:9679"/>
        <dbReference type="ChEBI" id="CHEBI:30616"/>
        <dbReference type="ChEBI" id="CHEBI:33019"/>
        <dbReference type="ChEBI" id="CHEBI:35235"/>
        <dbReference type="ChEBI" id="CHEBI:78442"/>
        <dbReference type="ChEBI" id="CHEBI:78517"/>
        <dbReference type="ChEBI" id="CHEBI:456215"/>
        <dbReference type="EC" id="6.1.1.16"/>
    </reaction>
</comment>
<sequence>MIKLFNTLSKKVEVFKPIDDVVKIYCCGVTVYDLCHLGHARSYIAWDVLRRFLIYSDFKVKYVQNFTDIDDKILKRAKEERSSMKEVSEKNIIEFHEDMDSLGIMRPDSMPRATNHICNICSFITILEDKGYAYSRDGDVYYSVFKNKNYGKLSNQNLQEQNINQQGRMVNEENSKKLNPQDFALWKKAKDDEPFFDSPWGKGRPGWHIECSAMVKDELGDTIDIHLGGSDLIFPHHENEIAQSEAANGKKLANYWLHNGMVNVNGQKMSKSLKNFKTIRELIKSGISPMTLRYFVMTVNYRKPLDFTEEALRSASEAWKNINVALSFMDLTKGVFRSIDKDESIEEEYKEKISFELSQKKLKFSEALGNDLNTAGAIAIIYDLAKPLKNFLNQFQRVEGFKIDPNQKFFLLENFKTLEKLTEVLGLKKEVLVKESKITEEEISSLINERLKAKMEKNYAKADEIRNLLKEKGIELIDQSKEITTWIRV</sequence>
<evidence type="ECO:0000256" key="3">
    <source>
        <dbReference type="ARBA" id="ARBA00011245"/>
    </source>
</evidence>
<evidence type="ECO:0000259" key="14">
    <source>
        <dbReference type="SMART" id="SM00840"/>
    </source>
</evidence>
<dbReference type="Gene3D" id="3.40.50.620">
    <property type="entry name" value="HUPs"/>
    <property type="match status" value="1"/>
</dbReference>
<keyword evidence="8 13" id="KW-0862">Zinc</keyword>
<evidence type="ECO:0000256" key="12">
    <source>
        <dbReference type="ARBA" id="ARBA00047398"/>
    </source>
</evidence>
<name>A0A0A1ZAH6_PROMR</name>
<dbReference type="GO" id="GO:0005829">
    <property type="term" value="C:cytosol"/>
    <property type="evidence" value="ECO:0007669"/>
    <property type="project" value="TreeGrafter"/>
</dbReference>
<evidence type="ECO:0000256" key="13">
    <source>
        <dbReference type="HAMAP-Rule" id="MF_00041"/>
    </source>
</evidence>
<dbReference type="SUPFAM" id="SSF52374">
    <property type="entry name" value="Nucleotidylyl transferase"/>
    <property type="match status" value="1"/>
</dbReference>
<gene>
    <name evidence="13" type="primary">cysS</name>
    <name evidence="15" type="ORF">EU91_1329</name>
</gene>
<comment type="cofactor">
    <cofactor evidence="13">
        <name>Zn(2+)</name>
        <dbReference type="ChEBI" id="CHEBI:29105"/>
    </cofactor>
    <text evidence="13">Binds 1 zinc ion per subunit.</text>
</comment>
<evidence type="ECO:0000256" key="2">
    <source>
        <dbReference type="ARBA" id="ARBA00005594"/>
    </source>
</evidence>
<dbReference type="Proteomes" id="UP000030598">
    <property type="component" value="Unassembled WGS sequence"/>
</dbReference>
<dbReference type="HAMAP" id="MF_00041">
    <property type="entry name" value="Cys_tRNA_synth"/>
    <property type="match status" value="1"/>
</dbReference>
<dbReference type="eggNOG" id="COG0215">
    <property type="taxonomic scope" value="Bacteria"/>
</dbReference>
<dbReference type="RefSeq" id="WP_032524779.1">
    <property type="nucleotide sequence ID" value="NZ_CP138934.1"/>
</dbReference>
<dbReference type="FunFam" id="3.40.50.620:FF:000009">
    <property type="entry name" value="Cysteine--tRNA ligase"/>
    <property type="match status" value="1"/>
</dbReference>
<comment type="caution">
    <text evidence="15">The sequence shown here is derived from an EMBL/GenBank/DDBJ whole genome shotgun (WGS) entry which is preliminary data.</text>
</comment>
<evidence type="ECO:0000256" key="5">
    <source>
        <dbReference type="ARBA" id="ARBA00022598"/>
    </source>
</evidence>
<keyword evidence="5 13" id="KW-0436">Ligase</keyword>
<feature type="binding site" evidence="13">
    <location>
        <position position="27"/>
    </location>
    <ligand>
        <name>Zn(2+)</name>
        <dbReference type="ChEBI" id="CHEBI:29105"/>
    </ligand>
</feature>
<accession>A0A0A1ZAH6</accession>
<evidence type="ECO:0000256" key="4">
    <source>
        <dbReference type="ARBA" id="ARBA00022490"/>
    </source>
</evidence>
<feature type="short sequence motif" description="'KMSKS' region" evidence="13">
    <location>
        <begin position="268"/>
        <end position="272"/>
    </location>
</feature>
<evidence type="ECO:0000256" key="11">
    <source>
        <dbReference type="ARBA" id="ARBA00023146"/>
    </source>
</evidence>
<dbReference type="SMART" id="SM00840">
    <property type="entry name" value="DALR_2"/>
    <property type="match status" value="1"/>
</dbReference>
<dbReference type="InterPro" id="IPR014729">
    <property type="entry name" value="Rossmann-like_a/b/a_fold"/>
</dbReference>
<evidence type="ECO:0000256" key="8">
    <source>
        <dbReference type="ARBA" id="ARBA00022833"/>
    </source>
</evidence>
<comment type="similarity">
    <text evidence="2 13">Belongs to the class-I aminoacyl-tRNA synthetase family.</text>
</comment>